<dbReference type="Proteomes" id="UP000799118">
    <property type="component" value="Unassembled WGS sequence"/>
</dbReference>
<dbReference type="OrthoDB" id="3341102at2759"/>
<keyword evidence="3" id="KW-1185">Reference proteome</keyword>
<sequence>MGRICPHRECHKEARDLCRVCVFPILWAVHHSKEFRSWMRKNHLNIILDYVPGGCTSVGQPCDVGMQRLFKLATKRSYHEDVVQNFMKQIQDDKKGTGTLTVDNRIPTL</sequence>
<feature type="domain" description="DDE-1" evidence="1">
    <location>
        <begin position="30"/>
        <end position="104"/>
    </location>
</feature>
<evidence type="ECO:0000313" key="2">
    <source>
        <dbReference type="EMBL" id="KAE9390981.1"/>
    </source>
</evidence>
<dbReference type="AlphaFoldDB" id="A0A6A4GYW2"/>
<name>A0A6A4GYW2_9AGAR</name>
<evidence type="ECO:0000259" key="1">
    <source>
        <dbReference type="Pfam" id="PF03184"/>
    </source>
</evidence>
<proteinExistence type="predicted"/>
<protein>
    <recommendedName>
        <fullName evidence="1">DDE-1 domain-containing protein</fullName>
    </recommendedName>
</protein>
<dbReference type="EMBL" id="ML769639">
    <property type="protein sequence ID" value="KAE9390981.1"/>
    <property type="molecule type" value="Genomic_DNA"/>
</dbReference>
<dbReference type="InterPro" id="IPR004875">
    <property type="entry name" value="DDE_SF_endonuclease_dom"/>
</dbReference>
<gene>
    <name evidence="2" type="ORF">BT96DRAFT_832660</name>
</gene>
<accession>A0A6A4GYW2</accession>
<dbReference type="GO" id="GO:0003676">
    <property type="term" value="F:nucleic acid binding"/>
    <property type="evidence" value="ECO:0007669"/>
    <property type="project" value="InterPro"/>
</dbReference>
<organism evidence="2 3">
    <name type="scientific">Gymnopus androsaceus JB14</name>
    <dbReference type="NCBI Taxonomy" id="1447944"/>
    <lineage>
        <taxon>Eukaryota</taxon>
        <taxon>Fungi</taxon>
        <taxon>Dikarya</taxon>
        <taxon>Basidiomycota</taxon>
        <taxon>Agaricomycotina</taxon>
        <taxon>Agaricomycetes</taxon>
        <taxon>Agaricomycetidae</taxon>
        <taxon>Agaricales</taxon>
        <taxon>Marasmiineae</taxon>
        <taxon>Omphalotaceae</taxon>
        <taxon>Gymnopus</taxon>
    </lineage>
</organism>
<evidence type="ECO:0000313" key="3">
    <source>
        <dbReference type="Proteomes" id="UP000799118"/>
    </source>
</evidence>
<reference evidence="2" key="1">
    <citation type="journal article" date="2019" name="Environ. Microbiol.">
        <title>Fungal ecological strategies reflected in gene transcription - a case study of two litter decomposers.</title>
        <authorList>
            <person name="Barbi F."/>
            <person name="Kohler A."/>
            <person name="Barry K."/>
            <person name="Baskaran P."/>
            <person name="Daum C."/>
            <person name="Fauchery L."/>
            <person name="Ihrmark K."/>
            <person name="Kuo A."/>
            <person name="LaButti K."/>
            <person name="Lipzen A."/>
            <person name="Morin E."/>
            <person name="Grigoriev I.V."/>
            <person name="Henrissat B."/>
            <person name="Lindahl B."/>
            <person name="Martin F."/>
        </authorList>
    </citation>
    <scope>NUCLEOTIDE SEQUENCE</scope>
    <source>
        <strain evidence="2">JB14</strain>
    </source>
</reference>
<dbReference type="Pfam" id="PF03184">
    <property type="entry name" value="DDE_1"/>
    <property type="match status" value="1"/>
</dbReference>